<name>A0ACB7T247_HYAAI</name>
<protein>
    <submittedName>
        <fullName evidence="1">Uncharacterized protein</fullName>
    </submittedName>
</protein>
<comment type="caution">
    <text evidence="1">The sequence shown here is derived from an EMBL/GenBank/DDBJ whole genome shotgun (WGS) entry which is preliminary data.</text>
</comment>
<organism evidence="1 2">
    <name type="scientific">Hyalomma asiaticum</name>
    <name type="common">Tick</name>
    <dbReference type="NCBI Taxonomy" id="266040"/>
    <lineage>
        <taxon>Eukaryota</taxon>
        <taxon>Metazoa</taxon>
        <taxon>Ecdysozoa</taxon>
        <taxon>Arthropoda</taxon>
        <taxon>Chelicerata</taxon>
        <taxon>Arachnida</taxon>
        <taxon>Acari</taxon>
        <taxon>Parasitiformes</taxon>
        <taxon>Ixodida</taxon>
        <taxon>Ixodoidea</taxon>
        <taxon>Ixodidae</taxon>
        <taxon>Hyalomminae</taxon>
        <taxon>Hyalomma</taxon>
    </lineage>
</organism>
<dbReference type="EMBL" id="CM023482">
    <property type="protein sequence ID" value="KAH6940173.1"/>
    <property type="molecule type" value="Genomic_DNA"/>
</dbReference>
<dbReference type="Proteomes" id="UP000821845">
    <property type="component" value="Chromosome 2"/>
</dbReference>
<gene>
    <name evidence="1" type="ORF">HPB50_025981</name>
</gene>
<accession>A0ACB7T247</accession>
<proteinExistence type="predicted"/>
<reference evidence="1" key="1">
    <citation type="submission" date="2020-05" db="EMBL/GenBank/DDBJ databases">
        <title>Large-scale comparative analyses of tick genomes elucidate their genetic diversity and vector capacities.</title>
        <authorList>
            <person name="Jia N."/>
            <person name="Wang J."/>
            <person name="Shi W."/>
            <person name="Du L."/>
            <person name="Sun Y."/>
            <person name="Zhan W."/>
            <person name="Jiang J."/>
            <person name="Wang Q."/>
            <person name="Zhang B."/>
            <person name="Ji P."/>
            <person name="Sakyi L.B."/>
            <person name="Cui X."/>
            <person name="Yuan T."/>
            <person name="Jiang B."/>
            <person name="Yang W."/>
            <person name="Lam T.T.-Y."/>
            <person name="Chang Q."/>
            <person name="Ding S."/>
            <person name="Wang X."/>
            <person name="Zhu J."/>
            <person name="Ruan X."/>
            <person name="Zhao L."/>
            <person name="Wei J."/>
            <person name="Que T."/>
            <person name="Du C."/>
            <person name="Cheng J."/>
            <person name="Dai P."/>
            <person name="Han X."/>
            <person name="Huang E."/>
            <person name="Gao Y."/>
            <person name="Liu J."/>
            <person name="Shao H."/>
            <person name="Ye R."/>
            <person name="Li L."/>
            <person name="Wei W."/>
            <person name="Wang X."/>
            <person name="Wang C."/>
            <person name="Yang T."/>
            <person name="Huo Q."/>
            <person name="Li W."/>
            <person name="Guo W."/>
            <person name="Chen H."/>
            <person name="Zhou L."/>
            <person name="Ni X."/>
            <person name="Tian J."/>
            <person name="Zhou Y."/>
            <person name="Sheng Y."/>
            <person name="Liu T."/>
            <person name="Pan Y."/>
            <person name="Xia L."/>
            <person name="Li J."/>
            <person name="Zhao F."/>
            <person name="Cao W."/>
        </authorList>
    </citation>
    <scope>NUCLEOTIDE SEQUENCE</scope>
    <source>
        <strain evidence="1">Hyas-2018</strain>
    </source>
</reference>
<keyword evidence="2" id="KW-1185">Reference proteome</keyword>
<evidence type="ECO:0000313" key="1">
    <source>
        <dbReference type="EMBL" id="KAH6940173.1"/>
    </source>
</evidence>
<evidence type="ECO:0000313" key="2">
    <source>
        <dbReference type="Proteomes" id="UP000821845"/>
    </source>
</evidence>
<sequence>MRTHTTSTRNWDNVLSAISVKCTSTPVADVPPVTVPFKPATKSGCTRKDKKKRPPSIHTPGALGPRLRRLTFRSHALPVGVRVLLALGFNASGSFQATNGDTVGVSQSSVSRVVARVAETLLELAPEYIRFPATLTAANASAIRKVSEMSWGPLIVRTCKSSLLTTWSPSTGLYSLDVQAVCLSEGPITQLTSKWPGSTHDSFIRTNCALRRFFQCGELPDGWLLG</sequence>